<evidence type="ECO:0000313" key="1">
    <source>
        <dbReference type="EMBL" id="GAG54874.1"/>
    </source>
</evidence>
<gene>
    <name evidence="1" type="ORF">S01H4_16429</name>
</gene>
<dbReference type="EMBL" id="BART01007206">
    <property type="protein sequence ID" value="GAG54874.1"/>
    <property type="molecule type" value="Genomic_DNA"/>
</dbReference>
<evidence type="ECO:0008006" key="2">
    <source>
        <dbReference type="Google" id="ProtNLM"/>
    </source>
</evidence>
<accession>X0YFU2</accession>
<dbReference type="Gene3D" id="2.60.40.10">
    <property type="entry name" value="Immunoglobulins"/>
    <property type="match status" value="1"/>
</dbReference>
<sequence length="166" mass="18350">MKKVIKKIKSAFVLQKLFAVVLFLILLAFPLKSYAFFNFENLGKKTQEVIKESRLSIKSGKGGVKAVGNVNVSAIVPSEVSKPHSKVTLSATEVLADPQNHFIIITITLYDDSNNPLPDLWVEAETNRGEIDVCEPCCFCSEIMAQQDIKRCKTNAEGKAAFRISS</sequence>
<name>X0YFU2_9ZZZZ</name>
<organism evidence="1">
    <name type="scientific">marine sediment metagenome</name>
    <dbReference type="NCBI Taxonomy" id="412755"/>
    <lineage>
        <taxon>unclassified sequences</taxon>
        <taxon>metagenomes</taxon>
        <taxon>ecological metagenomes</taxon>
    </lineage>
</organism>
<protein>
    <recommendedName>
        <fullName evidence="2">Invasin domain-containing protein</fullName>
    </recommendedName>
</protein>
<dbReference type="InterPro" id="IPR013783">
    <property type="entry name" value="Ig-like_fold"/>
</dbReference>
<comment type="caution">
    <text evidence="1">The sequence shown here is derived from an EMBL/GenBank/DDBJ whole genome shotgun (WGS) entry which is preliminary data.</text>
</comment>
<proteinExistence type="predicted"/>
<feature type="non-terminal residue" evidence="1">
    <location>
        <position position="166"/>
    </location>
</feature>
<dbReference type="AlphaFoldDB" id="X0YFU2"/>
<reference evidence="1" key="1">
    <citation type="journal article" date="2014" name="Front. Microbiol.">
        <title>High frequency of phylogenetically diverse reductive dehalogenase-homologous genes in deep subseafloor sedimentary metagenomes.</title>
        <authorList>
            <person name="Kawai M."/>
            <person name="Futagami T."/>
            <person name="Toyoda A."/>
            <person name="Takaki Y."/>
            <person name="Nishi S."/>
            <person name="Hori S."/>
            <person name="Arai W."/>
            <person name="Tsubouchi T."/>
            <person name="Morono Y."/>
            <person name="Uchiyama I."/>
            <person name="Ito T."/>
            <person name="Fujiyama A."/>
            <person name="Inagaki F."/>
            <person name="Takami H."/>
        </authorList>
    </citation>
    <scope>NUCLEOTIDE SEQUENCE</scope>
    <source>
        <strain evidence="1">Expedition CK06-06</strain>
    </source>
</reference>